<name>A0A382VZ87_9ZZZZ</name>
<evidence type="ECO:0000313" key="2">
    <source>
        <dbReference type="EMBL" id="SVD51764.1"/>
    </source>
</evidence>
<evidence type="ECO:0000256" key="1">
    <source>
        <dbReference type="SAM" id="Phobius"/>
    </source>
</evidence>
<accession>A0A382VZ87</accession>
<evidence type="ECO:0008006" key="3">
    <source>
        <dbReference type="Google" id="ProtNLM"/>
    </source>
</evidence>
<protein>
    <recommendedName>
        <fullName evidence="3">TonB-dependent receptor plug domain-containing protein</fullName>
    </recommendedName>
</protein>
<organism evidence="2">
    <name type="scientific">marine metagenome</name>
    <dbReference type="NCBI Taxonomy" id="408172"/>
    <lineage>
        <taxon>unclassified sequences</taxon>
        <taxon>metagenomes</taxon>
        <taxon>ecological metagenomes</taxon>
    </lineage>
</organism>
<sequence length="74" mass="8041">MTVKKIYILFYFSIIAFLYSGTDGTIRGKVLNMEGEALIGAQIYIESLGLGAVADIDGNYIILNIPVGSYDLTC</sequence>
<keyword evidence="1" id="KW-0812">Transmembrane</keyword>
<dbReference type="SUPFAM" id="SSF49464">
    <property type="entry name" value="Carboxypeptidase regulatory domain-like"/>
    <property type="match status" value="1"/>
</dbReference>
<feature type="transmembrane region" description="Helical" evidence="1">
    <location>
        <begin position="6"/>
        <end position="26"/>
    </location>
</feature>
<dbReference type="Gene3D" id="2.60.40.1120">
    <property type="entry name" value="Carboxypeptidase-like, regulatory domain"/>
    <property type="match status" value="1"/>
</dbReference>
<proteinExistence type="predicted"/>
<dbReference type="InterPro" id="IPR008969">
    <property type="entry name" value="CarboxyPept-like_regulatory"/>
</dbReference>
<keyword evidence="1" id="KW-1133">Transmembrane helix</keyword>
<dbReference type="EMBL" id="UINC01155736">
    <property type="protein sequence ID" value="SVD51764.1"/>
    <property type="molecule type" value="Genomic_DNA"/>
</dbReference>
<feature type="non-terminal residue" evidence="2">
    <location>
        <position position="74"/>
    </location>
</feature>
<dbReference type="Pfam" id="PF13715">
    <property type="entry name" value="CarbopepD_reg_2"/>
    <property type="match status" value="1"/>
</dbReference>
<keyword evidence="1" id="KW-0472">Membrane</keyword>
<reference evidence="2" key="1">
    <citation type="submission" date="2018-05" db="EMBL/GenBank/DDBJ databases">
        <authorList>
            <person name="Lanie J.A."/>
            <person name="Ng W.-L."/>
            <person name="Kazmierczak K.M."/>
            <person name="Andrzejewski T.M."/>
            <person name="Davidsen T.M."/>
            <person name="Wayne K.J."/>
            <person name="Tettelin H."/>
            <person name="Glass J.I."/>
            <person name="Rusch D."/>
            <person name="Podicherti R."/>
            <person name="Tsui H.-C.T."/>
            <person name="Winkler M.E."/>
        </authorList>
    </citation>
    <scope>NUCLEOTIDE SEQUENCE</scope>
</reference>
<gene>
    <name evidence="2" type="ORF">METZ01_LOCUS404618</name>
</gene>
<dbReference type="AlphaFoldDB" id="A0A382VZ87"/>